<reference evidence="2" key="1">
    <citation type="submission" date="2020-05" db="EMBL/GenBank/DDBJ databases">
        <title>Phylogenomic resolution of chytrid fungi.</title>
        <authorList>
            <person name="Stajich J.E."/>
            <person name="Amses K."/>
            <person name="Simmons R."/>
            <person name="Seto K."/>
            <person name="Myers J."/>
            <person name="Bonds A."/>
            <person name="Quandt C.A."/>
            <person name="Barry K."/>
            <person name="Liu P."/>
            <person name="Grigoriev I."/>
            <person name="Longcore J.E."/>
            <person name="James T.Y."/>
        </authorList>
    </citation>
    <scope>NUCLEOTIDE SEQUENCE</scope>
    <source>
        <strain evidence="2">JEL0318</strain>
    </source>
</reference>
<feature type="non-terminal residue" evidence="2">
    <location>
        <position position="1"/>
    </location>
</feature>
<feature type="region of interest" description="Disordered" evidence="1">
    <location>
        <begin position="22"/>
        <end position="72"/>
    </location>
</feature>
<dbReference type="AlphaFoldDB" id="A0AAD5S7B8"/>
<gene>
    <name evidence="2" type="ORF">HK097_006009</name>
</gene>
<keyword evidence="3" id="KW-1185">Reference proteome</keyword>
<evidence type="ECO:0000256" key="1">
    <source>
        <dbReference type="SAM" id="MobiDB-lite"/>
    </source>
</evidence>
<dbReference type="EMBL" id="JADGJD010002813">
    <property type="protein sequence ID" value="KAJ3028268.1"/>
    <property type="molecule type" value="Genomic_DNA"/>
</dbReference>
<feature type="non-terminal residue" evidence="2">
    <location>
        <position position="122"/>
    </location>
</feature>
<accession>A0AAD5S7B8</accession>
<comment type="caution">
    <text evidence="2">The sequence shown here is derived from an EMBL/GenBank/DDBJ whole genome shotgun (WGS) entry which is preliminary data.</text>
</comment>
<proteinExistence type="predicted"/>
<feature type="compositionally biased region" description="Polar residues" evidence="1">
    <location>
        <begin position="38"/>
        <end position="51"/>
    </location>
</feature>
<organism evidence="2 3">
    <name type="scientific">Rhizophlyctis rosea</name>
    <dbReference type="NCBI Taxonomy" id="64517"/>
    <lineage>
        <taxon>Eukaryota</taxon>
        <taxon>Fungi</taxon>
        <taxon>Fungi incertae sedis</taxon>
        <taxon>Chytridiomycota</taxon>
        <taxon>Chytridiomycota incertae sedis</taxon>
        <taxon>Chytridiomycetes</taxon>
        <taxon>Rhizophlyctidales</taxon>
        <taxon>Rhizophlyctidaceae</taxon>
        <taxon>Rhizophlyctis</taxon>
    </lineage>
</organism>
<name>A0AAD5S7B8_9FUNG</name>
<dbReference type="Proteomes" id="UP001212841">
    <property type="component" value="Unassembled WGS sequence"/>
</dbReference>
<feature type="compositionally biased region" description="Pro residues" evidence="1">
    <location>
        <begin position="59"/>
        <end position="69"/>
    </location>
</feature>
<protein>
    <submittedName>
        <fullName evidence="2">Uncharacterized protein</fullName>
    </submittedName>
</protein>
<evidence type="ECO:0000313" key="3">
    <source>
        <dbReference type="Proteomes" id="UP001212841"/>
    </source>
</evidence>
<evidence type="ECO:0000313" key="2">
    <source>
        <dbReference type="EMBL" id="KAJ3028268.1"/>
    </source>
</evidence>
<sequence>FSAPRDRWSGRVYISHGGGAAENEDYLKTQPTKRSRLSLDSTLTTPTRKPASTSTSNGPFPPSPPPTPPTHTSVLYKSQEETDRSIAALINTCKTREPFVAIMGSGYKLADFQVPHRYCVLG</sequence>